<evidence type="ECO:0000259" key="2">
    <source>
        <dbReference type="Pfam" id="PF01266"/>
    </source>
</evidence>
<dbReference type="PANTHER" id="PTHR13847">
    <property type="entry name" value="SARCOSINE DEHYDROGENASE-RELATED"/>
    <property type="match status" value="1"/>
</dbReference>
<comment type="caution">
    <text evidence="3">The sequence shown here is derived from an EMBL/GenBank/DDBJ whole genome shotgun (WGS) entry which is preliminary data.</text>
</comment>
<proteinExistence type="predicted"/>
<dbReference type="GO" id="GO:0005737">
    <property type="term" value="C:cytoplasm"/>
    <property type="evidence" value="ECO:0007669"/>
    <property type="project" value="TreeGrafter"/>
</dbReference>
<dbReference type="InterPro" id="IPR036188">
    <property type="entry name" value="FAD/NAD-bd_sf"/>
</dbReference>
<keyword evidence="1" id="KW-0560">Oxidoreductase</keyword>
<evidence type="ECO:0000313" key="3">
    <source>
        <dbReference type="EMBL" id="NEK55801.1"/>
    </source>
</evidence>
<dbReference type="GO" id="GO:0016491">
    <property type="term" value="F:oxidoreductase activity"/>
    <property type="evidence" value="ECO:0007669"/>
    <property type="project" value="UniProtKB-KW"/>
</dbReference>
<dbReference type="Proteomes" id="UP000471409">
    <property type="component" value="Unassembled WGS sequence"/>
</dbReference>
<feature type="non-terminal residue" evidence="3">
    <location>
        <position position="143"/>
    </location>
</feature>
<protein>
    <submittedName>
        <fullName evidence="3">FAD-dependent oxidoreductase</fullName>
    </submittedName>
</protein>
<dbReference type="InterPro" id="IPR006076">
    <property type="entry name" value="FAD-dep_OxRdtase"/>
</dbReference>
<dbReference type="EMBL" id="WXXP01000896">
    <property type="protein sequence ID" value="NEK55801.1"/>
    <property type="molecule type" value="Genomic_DNA"/>
</dbReference>
<evidence type="ECO:0000313" key="4">
    <source>
        <dbReference type="Proteomes" id="UP000471409"/>
    </source>
</evidence>
<reference evidence="3 4" key="1">
    <citation type="submission" date="2020-01" db="EMBL/GenBank/DDBJ databases">
        <title>Rhizobium genotypes associated with high levels of biological nitrogen fixation by grain legumes in a temperate-maritime cropping system.</title>
        <authorList>
            <person name="Maluk M."/>
            <person name="Francesc Ferrando Molina F."/>
            <person name="Lopez Del Egido L."/>
            <person name="Lafos M."/>
            <person name="Langarica-Fuentes A."/>
            <person name="Gebre Yohannes G."/>
            <person name="Young M.W."/>
            <person name="Martin P."/>
            <person name="Gantlett R."/>
            <person name="Kenicer G."/>
            <person name="Hawes C."/>
            <person name="Begg G.S."/>
            <person name="Quilliam R.S."/>
            <person name="Squire G.R."/>
            <person name="Poole P.S."/>
            <person name="Young P.W."/>
            <person name="Iannetta P.M."/>
            <person name="James E.K."/>
        </authorList>
    </citation>
    <scope>NUCLEOTIDE SEQUENCE [LARGE SCALE GENOMIC DNA]</scope>
    <source>
        <strain evidence="3 4">JHI944</strain>
    </source>
</reference>
<dbReference type="Gene3D" id="3.50.50.60">
    <property type="entry name" value="FAD/NAD(P)-binding domain"/>
    <property type="match status" value="1"/>
</dbReference>
<feature type="non-terminal residue" evidence="3">
    <location>
        <position position="1"/>
    </location>
</feature>
<dbReference type="SUPFAM" id="SSF51905">
    <property type="entry name" value="FAD/NAD(P)-binding domain"/>
    <property type="match status" value="1"/>
</dbReference>
<dbReference type="Pfam" id="PF01266">
    <property type="entry name" value="DAO"/>
    <property type="match status" value="1"/>
</dbReference>
<dbReference type="PANTHER" id="PTHR13847:SF193">
    <property type="entry name" value="PYRUVATE DEHYDROGENASE PHOSPHATASE REGULATORY SUBUNIT, MITOCHONDRIAL"/>
    <property type="match status" value="1"/>
</dbReference>
<dbReference type="Gene3D" id="3.30.9.10">
    <property type="entry name" value="D-Amino Acid Oxidase, subunit A, domain 2"/>
    <property type="match status" value="1"/>
</dbReference>
<name>A0A6P0DVS7_RHILE</name>
<gene>
    <name evidence="3" type="ORF">GUK36_41985</name>
</gene>
<organism evidence="3 4">
    <name type="scientific">Rhizobium leguminosarum</name>
    <dbReference type="NCBI Taxonomy" id="384"/>
    <lineage>
        <taxon>Bacteria</taxon>
        <taxon>Pseudomonadati</taxon>
        <taxon>Pseudomonadota</taxon>
        <taxon>Alphaproteobacteria</taxon>
        <taxon>Hyphomicrobiales</taxon>
        <taxon>Rhizobiaceae</taxon>
        <taxon>Rhizobium/Agrobacterium group</taxon>
        <taxon>Rhizobium</taxon>
    </lineage>
</organism>
<accession>A0A6P0DVS7</accession>
<sequence>VLLERKQLASGTTWHAAGIVGQLRESSAQTELSKYTARLFTELEIETGQATGYKQNGTLHLALSDIRAEQLRRNHDHAARMKIDSRLLTGEEINDLWPLVDTSDVHCGFLVPSNGQVNPLDVTQALAKGAKARGCKIFENTKA</sequence>
<feature type="domain" description="FAD dependent oxidoreductase" evidence="2">
    <location>
        <begin position="1"/>
        <end position="142"/>
    </location>
</feature>
<evidence type="ECO:0000256" key="1">
    <source>
        <dbReference type="ARBA" id="ARBA00023002"/>
    </source>
</evidence>
<dbReference type="AlphaFoldDB" id="A0A6P0DVS7"/>
<dbReference type="RefSeq" id="WP_164001659.1">
    <property type="nucleotide sequence ID" value="NZ_WXXP01000896.1"/>
</dbReference>